<dbReference type="GO" id="GO:0005737">
    <property type="term" value="C:cytoplasm"/>
    <property type="evidence" value="ECO:0007669"/>
    <property type="project" value="TreeGrafter"/>
</dbReference>
<accession>A0A1D2NDH9</accession>
<evidence type="ECO:0000256" key="5">
    <source>
        <dbReference type="ARBA" id="ARBA00023002"/>
    </source>
</evidence>
<dbReference type="Gene3D" id="3.40.1500.10">
    <property type="entry name" value="Coproporphyrinogen III oxidase, aerobic"/>
    <property type="match status" value="1"/>
</dbReference>
<comment type="caution">
    <text evidence="8">The sequence shown here is derived from an EMBL/GenBank/DDBJ whole genome shotgun (WGS) entry which is preliminary data.</text>
</comment>
<proteinExistence type="inferred from homology"/>
<reference evidence="8 9" key="1">
    <citation type="journal article" date="2016" name="Genome Biol. Evol.">
        <title>Gene Family Evolution Reflects Adaptation to Soil Environmental Stressors in the Genome of the Collembolan Orchesella cincta.</title>
        <authorList>
            <person name="Faddeeva-Vakhrusheva A."/>
            <person name="Derks M.F."/>
            <person name="Anvar S.Y."/>
            <person name="Agamennone V."/>
            <person name="Suring W."/>
            <person name="Smit S."/>
            <person name="van Straalen N.M."/>
            <person name="Roelofs D."/>
        </authorList>
    </citation>
    <scope>NUCLEOTIDE SEQUENCE [LARGE SCALE GENOMIC DNA]</scope>
    <source>
        <tissue evidence="8">Mixed pool</tissue>
    </source>
</reference>
<dbReference type="UniPathway" id="UPA00251">
    <property type="reaction ID" value="UER00322"/>
</dbReference>
<name>A0A1D2NDH9_ORCCI</name>
<dbReference type="GO" id="GO:0004109">
    <property type="term" value="F:coproporphyrinogen oxidase activity"/>
    <property type="evidence" value="ECO:0007669"/>
    <property type="project" value="UniProtKB-EC"/>
</dbReference>
<dbReference type="InterPro" id="IPR036406">
    <property type="entry name" value="Coprogen_oxidase_aer_sf"/>
</dbReference>
<dbReference type="NCBIfam" id="NF003727">
    <property type="entry name" value="PRK05330.1"/>
    <property type="match status" value="1"/>
</dbReference>
<comment type="subunit">
    <text evidence="3">Homodimer.</text>
</comment>
<dbReference type="FunFam" id="3.40.1500.10:FF:000002">
    <property type="entry name" value="oxygen-dependent coproporphyrinogen-III oxidase, mitochondrial"/>
    <property type="match status" value="1"/>
</dbReference>
<sequence length="385" mass="44752">MFSKFFTLSYTRVRRRFMRSSKTGIKWMLRNKELPLMVIASGLFTKEVHAEAKQNLDTIIKNFMAEPVTPRETLEQESEEMRVKMELMIMGIQAEFCRALEKEENEFPTKFKVDRWTRTEGGGGVTCIIQDGHVFEKAGVNISVVHGNLPPGAVAQMKSRGREFQGSTLPFYALGISSVIHPRNPYVPTIHFNYRYFEVKTDNGVHWWFGGGTDLTPYYLNEEDSTHFHSSLKKACDKHSSEFYPKFKDWCDKYFFLPHRGESRGVGGIFFDDVDYPDKEKAFQFVTSCAKAVIPSYLPLVKKHKNDGYGLQERNWQLLRRGRYVEFNLVYDRGTKFGLYTPGARYESILMSLPLTARWEYMHIPQEGSPEYKLTEVLKNPKDWV</sequence>
<dbReference type="EMBL" id="LJIJ01000089">
    <property type="protein sequence ID" value="ODN03026.1"/>
    <property type="molecule type" value="Genomic_DNA"/>
</dbReference>
<keyword evidence="5" id="KW-0560">Oxidoreductase</keyword>
<protein>
    <recommendedName>
        <fullName evidence="4">coproporphyrinogen oxidase</fullName>
        <ecNumber evidence="4">1.3.3.3</ecNumber>
    </recommendedName>
</protein>
<dbReference type="PANTHER" id="PTHR10755:SF0">
    <property type="entry name" value="OXYGEN-DEPENDENT COPROPORPHYRINOGEN-III OXIDASE, MITOCHONDRIAL"/>
    <property type="match status" value="1"/>
</dbReference>
<dbReference type="GO" id="GO:0006782">
    <property type="term" value="P:protoporphyrinogen IX biosynthetic process"/>
    <property type="evidence" value="ECO:0007669"/>
    <property type="project" value="UniProtKB-UniPathway"/>
</dbReference>
<dbReference type="SUPFAM" id="SSF102886">
    <property type="entry name" value="Coproporphyrinogen III oxidase"/>
    <property type="match status" value="1"/>
</dbReference>
<gene>
    <name evidence="8" type="ORF">Ocin01_03659</name>
</gene>
<dbReference type="Pfam" id="PF01218">
    <property type="entry name" value="Coprogen_oxidas"/>
    <property type="match status" value="1"/>
</dbReference>
<evidence type="ECO:0000313" key="8">
    <source>
        <dbReference type="EMBL" id="ODN03026.1"/>
    </source>
</evidence>
<comment type="similarity">
    <text evidence="2">Belongs to the aerobic coproporphyrinogen-III oxidase family.</text>
</comment>
<evidence type="ECO:0000256" key="3">
    <source>
        <dbReference type="ARBA" id="ARBA00011738"/>
    </source>
</evidence>
<keyword evidence="7" id="KW-0627">Porphyrin biosynthesis</keyword>
<evidence type="ECO:0000256" key="7">
    <source>
        <dbReference type="ARBA" id="ARBA00023244"/>
    </source>
</evidence>
<dbReference type="PRINTS" id="PR00073">
    <property type="entry name" value="COPRGNOXDASE"/>
</dbReference>
<dbReference type="OrthoDB" id="15318at2759"/>
<dbReference type="Proteomes" id="UP000094527">
    <property type="component" value="Unassembled WGS sequence"/>
</dbReference>
<keyword evidence="9" id="KW-1185">Reference proteome</keyword>
<dbReference type="PANTHER" id="PTHR10755">
    <property type="entry name" value="COPROPORPHYRINOGEN III OXIDASE, MITOCHONDRIAL"/>
    <property type="match status" value="1"/>
</dbReference>
<evidence type="ECO:0000256" key="4">
    <source>
        <dbReference type="ARBA" id="ARBA00012869"/>
    </source>
</evidence>
<dbReference type="PIRSF" id="PIRSF000166">
    <property type="entry name" value="Coproporphyri_ox"/>
    <property type="match status" value="1"/>
</dbReference>
<dbReference type="InterPro" id="IPR018375">
    <property type="entry name" value="Coprogen_oxidase_CS"/>
</dbReference>
<evidence type="ECO:0000256" key="6">
    <source>
        <dbReference type="ARBA" id="ARBA00023133"/>
    </source>
</evidence>
<dbReference type="AlphaFoldDB" id="A0A1D2NDH9"/>
<comment type="pathway">
    <text evidence="1">Porphyrin-containing compound metabolism; protoporphyrin-IX biosynthesis; protoporphyrinogen-IX from coproporphyrinogen-III (O2 route): step 1/1.</text>
</comment>
<evidence type="ECO:0000256" key="1">
    <source>
        <dbReference type="ARBA" id="ARBA00005168"/>
    </source>
</evidence>
<organism evidence="8 9">
    <name type="scientific">Orchesella cincta</name>
    <name type="common">Springtail</name>
    <name type="synonym">Podura cincta</name>
    <dbReference type="NCBI Taxonomy" id="48709"/>
    <lineage>
        <taxon>Eukaryota</taxon>
        <taxon>Metazoa</taxon>
        <taxon>Ecdysozoa</taxon>
        <taxon>Arthropoda</taxon>
        <taxon>Hexapoda</taxon>
        <taxon>Collembola</taxon>
        <taxon>Entomobryomorpha</taxon>
        <taxon>Entomobryoidea</taxon>
        <taxon>Orchesellidae</taxon>
        <taxon>Orchesellinae</taxon>
        <taxon>Orchesella</taxon>
    </lineage>
</organism>
<evidence type="ECO:0000256" key="2">
    <source>
        <dbReference type="ARBA" id="ARBA00010644"/>
    </source>
</evidence>
<dbReference type="InterPro" id="IPR001260">
    <property type="entry name" value="Coprogen_oxidase_aer"/>
</dbReference>
<dbReference type="PROSITE" id="PS01021">
    <property type="entry name" value="COPROGEN_OXIDASE"/>
    <property type="match status" value="1"/>
</dbReference>
<evidence type="ECO:0000313" key="9">
    <source>
        <dbReference type="Proteomes" id="UP000094527"/>
    </source>
</evidence>
<keyword evidence="6" id="KW-0350">Heme biosynthesis</keyword>
<dbReference type="STRING" id="48709.A0A1D2NDH9"/>
<dbReference type="EC" id="1.3.3.3" evidence="4"/>
<dbReference type="OMA" id="VHANWRY"/>